<dbReference type="Proteomes" id="UP001458880">
    <property type="component" value="Unassembled WGS sequence"/>
</dbReference>
<dbReference type="AlphaFoldDB" id="A0AAW1JD80"/>
<gene>
    <name evidence="1" type="ORF">QE152_g31039</name>
</gene>
<dbReference type="EMBL" id="JASPKY010000430">
    <property type="protein sequence ID" value="KAK9700794.1"/>
    <property type="molecule type" value="Genomic_DNA"/>
</dbReference>
<comment type="caution">
    <text evidence="1">The sequence shown here is derived from an EMBL/GenBank/DDBJ whole genome shotgun (WGS) entry which is preliminary data.</text>
</comment>
<accession>A0AAW1JD80</accession>
<protein>
    <submittedName>
        <fullName evidence="1">Uncharacterized protein</fullName>
    </submittedName>
</protein>
<name>A0AAW1JD80_POPJA</name>
<sequence length="107" mass="12412">MLVHGFSTSYYSISGRSNARNLQNAFAELSDKNLKEFLNNLQNAFAELSDKNLKEFLNMDEAVHTDDRDIEIRLENENDTVEINDSEIKEDEVNDQLSDLINHMMRD</sequence>
<reference evidence="1 2" key="1">
    <citation type="journal article" date="2024" name="BMC Genomics">
        <title>De novo assembly and annotation of Popillia japonica's genome with initial clues to its potential as an invasive pest.</title>
        <authorList>
            <person name="Cucini C."/>
            <person name="Boschi S."/>
            <person name="Funari R."/>
            <person name="Cardaioli E."/>
            <person name="Iannotti N."/>
            <person name="Marturano G."/>
            <person name="Paoli F."/>
            <person name="Bruttini M."/>
            <person name="Carapelli A."/>
            <person name="Frati F."/>
            <person name="Nardi F."/>
        </authorList>
    </citation>
    <scope>NUCLEOTIDE SEQUENCE [LARGE SCALE GENOMIC DNA]</scope>
    <source>
        <strain evidence="1">DMR45628</strain>
    </source>
</reference>
<organism evidence="1 2">
    <name type="scientific">Popillia japonica</name>
    <name type="common">Japanese beetle</name>
    <dbReference type="NCBI Taxonomy" id="7064"/>
    <lineage>
        <taxon>Eukaryota</taxon>
        <taxon>Metazoa</taxon>
        <taxon>Ecdysozoa</taxon>
        <taxon>Arthropoda</taxon>
        <taxon>Hexapoda</taxon>
        <taxon>Insecta</taxon>
        <taxon>Pterygota</taxon>
        <taxon>Neoptera</taxon>
        <taxon>Endopterygota</taxon>
        <taxon>Coleoptera</taxon>
        <taxon>Polyphaga</taxon>
        <taxon>Scarabaeiformia</taxon>
        <taxon>Scarabaeidae</taxon>
        <taxon>Rutelinae</taxon>
        <taxon>Popillia</taxon>
    </lineage>
</organism>
<keyword evidence="2" id="KW-1185">Reference proteome</keyword>
<evidence type="ECO:0000313" key="1">
    <source>
        <dbReference type="EMBL" id="KAK9700794.1"/>
    </source>
</evidence>
<proteinExistence type="predicted"/>
<evidence type="ECO:0000313" key="2">
    <source>
        <dbReference type="Proteomes" id="UP001458880"/>
    </source>
</evidence>